<dbReference type="Proteomes" id="UP000076404">
    <property type="component" value="Chromosome"/>
</dbReference>
<dbReference type="GO" id="GO:0004521">
    <property type="term" value="F:RNA endonuclease activity"/>
    <property type="evidence" value="ECO:0007669"/>
    <property type="project" value="TreeGrafter"/>
</dbReference>
<dbReference type="InterPro" id="IPR026360">
    <property type="entry name" value="Xnuc_lig_assoc"/>
</dbReference>
<proteinExistence type="predicted"/>
<protein>
    <submittedName>
        <fullName evidence="2">Exonuclease</fullName>
    </submittedName>
</protein>
<gene>
    <name evidence="2" type="ORF">GEMMAAP_17335</name>
</gene>
<evidence type="ECO:0000256" key="1">
    <source>
        <dbReference type="SAM" id="MobiDB-lite"/>
    </source>
</evidence>
<dbReference type="OrthoDB" id="9803916at2"/>
<dbReference type="RefSeq" id="WP_026848198.1">
    <property type="nucleotide sequence ID" value="NZ_CP011454.1"/>
</dbReference>
<dbReference type="InterPro" id="IPR050698">
    <property type="entry name" value="MBL"/>
</dbReference>
<feature type="compositionally biased region" description="Low complexity" evidence="1">
    <location>
        <begin position="343"/>
        <end position="352"/>
    </location>
</feature>
<keyword evidence="2" id="KW-0269">Exonuclease</keyword>
<feature type="region of interest" description="Disordered" evidence="1">
    <location>
        <begin position="327"/>
        <end position="352"/>
    </location>
</feature>
<reference evidence="2 3" key="1">
    <citation type="journal article" date="2014" name="Proc. Natl. Acad. Sci. U.S.A.">
        <title>Functional type 2 photosynthetic reaction centers found in the rare bacterial phylum Gemmatimonadetes.</title>
        <authorList>
            <person name="Zeng Y."/>
            <person name="Feng F."/>
            <person name="Medova H."/>
            <person name="Dean J."/>
            <person name="Koblizek M."/>
        </authorList>
    </citation>
    <scope>NUCLEOTIDE SEQUENCE [LARGE SCALE GENOMIC DNA]</scope>
    <source>
        <strain evidence="2 3">AP64</strain>
    </source>
</reference>
<dbReference type="PANTHER" id="PTHR11203">
    <property type="entry name" value="CLEAVAGE AND POLYADENYLATION SPECIFICITY FACTOR FAMILY MEMBER"/>
    <property type="match status" value="1"/>
</dbReference>
<keyword evidence="2" id="KW-0540">Nuclease</keyword>
<evidence type="ECO:0000313" key="3">
    <source>
        <dbReference type="Proteomes" id="UP000076404"/>
    </source>
</evidence>
<evidence type="ECO:0000313" key="2">
    <source>
        <dbReference type="EMBL" id="AMW06072.1"/>
    </source>
</evidence>
<dbReference type="GO" id="GO:0004527">
    <property type="term" value="F:exonuclease activity"/>
    <property type="evidence" value="ECO:0007669"/>
    <property type="project" value="UniProtKB-KW"/>
</dbReference>
<dbReference type="NCBIfam" id="TIGR04122">
    <property type="entry name" value="Xnuc_lig_assoc"/>
    <property type="match status" value="1"/>
</dbReference>
<dbReference type="PANTHER" id="PTHR11203:SF49">
    <property type="entry name" value="BLL1145 PROTEIN"/>
    <property type="match status" value="1"/>
</dbReference>
<reference evidence="2 3" key="2">
    <citation type="journal article" date="2016" name="Environ. Microbiol. Rep.">
        <title>Metagenomic evidence for the presence of phototrophic Gemmatimonadetes bacteria in diverse environments.</title>
        <authorList>
            <person name="Zeng Y."/>
            <person name="Baumbach J."/>
            <person name="Barbosa E.G."/>
            <person name="Azevedo V."/>
            <person name="Zhang C."/>
            <person name="Koblizek M."/>
        </authorList>
    </citation>
    <scope>NUCLEOTIDE SEQUENCE [LARGE SCALE GENOMIC DNA]</scope>
    <source>
        <strain evidence="2 3">AP64</strain>
    </source>
</reference>
<dbReference type="EMBL" id="CP011454">
    <property type="protein sequence ID" value="AMW06072.1"/>
    <property type="molecule type" value="Genomic_DNA"/>
</dbReference>
<sequence length="352" mass="38166">MLLRTTDRGLYCDAGDFYIDPWSPVERAVVTHAHGDHLTWGCESYLVSEPGAAISRERLGAWGRGLSSLPYGETRTINGVQISLHPAGHILGSAQVRIEHHGEVWVVSGDYKTDADPTCTPWEPVRCHTFITESTFGLPIYRWPAQQEVFARINAWWRANAANGAVSLLCGYALGKAQRLLAGLDPTIGPILTHGAVERMTSLYRAGGIALPVTRHASDALRDTQITGAMLIAPPSVLGSPWLRRFGDVRTAFASGWMQVRGARRRRSVDAGFTLSDHVDWPQLLGAVSATGAERVWVTHGFTGPVVRWLTEQGLDARAIATRWEGERDDAAVDAAETDDATPADADGAAPA</sequence>
<dbReference type="Gene3D" id="3.60.15.10">
    <property type="entry name" value="Ribonuclease Z/Hydroxyacylglutathione hydrolase-like"/>
    <property type="match status" value="1"/>
</dbReference>
<name>A0A143BNH8_9BACT</name>
<organism evidence="2 3">
    <name type="scientific">Gemmatimonas phototrophica</name>
    <dbReference type="NCBI Taxonomy" id="1379270"/>
    <lineage>
        <taxon>Bacteria</taxon>
        <taxon>Pseudomonadati</taxon>
        <taxon>Gemmatimonadota</taxon>
        <taxon>Gemmatimonadia</taxon>
        <taxon>Gemmatimonadales</taxon>
        <taxon>Gemmatimonadaceae</taxon>
        <taxon>Gemmatimonas</taxon>
    </lineage>
</organism>
<dbReference type="SUPFAM" id="SSF56281">
    <property type="entry name" value="Metallo-hydrolase/oxidoreductase"/>
    <property type="match status" value="1"/>
</dbReference>
<keyword evidence="3" id="KW-1185">Reference proteome</keyword>
<dbReference type="eggNOG" id="COG1236">
    <property type="taxonomic scope" value="Bacteria"/>
</dbReference>
<dbReference type="KEGG" id="gph:GEMMAAP_17335"/>
<accession>A0A143BNH8</accession>
<keyword evidence="2" id="KW-0378">Hydrolase</keyword>
<dbReference type="InterPro" id="IPR036866">
    <property type="entry name" value="RibonucZ/Hydroxyglut_hydro"/>
</dbReference>
<dbReference type="AlphaFoldDB" id="A0A143BNH8"/>
<dbReference type="STRING" id="1379270.GEMMAAP_17335"/>